<sequence>MKDAKGNIRASVLAKAVAMSLAGMAPTVGFAADVAAEDGLTGWMVEAANQNSNLCIDVNAQGQAIQSYCTGAATQRFQLAGNADGTYSLRADTDTNRCLGVGSGRTDNNAPVTQASCGEIPALAQKWKAERFAAGVYVLKAAHSGKCLAVTGESKAADAGMVQRDCAGGANERFALTRFVASASAAEYSGKWSAPVDLNMVASSVAVLPDGGLMYWSGSGTHSFHGDTGTYYGYFDPKTDTASHHPLHVDFGLEAFCPALVLDAEGRVMIVGGGGKAENRERVFSYNYLTRNWRQESSLTIPRWYNTGVVMGGGEIYTVGGDGDGAQIHSGMEKLGEYWLPNQDVNTPWTLLNGTNEDNATPPGSGDYGQARVQYYRRVALAPSGRLLEFGSSPTMRWHDVHVEWTDANGVRRKGRTEQTPSYRTVGGVIDTHAQGAPSAQYAPDKILMTGGAAAFGDEDPKQDTLQQQVPARKQSFVIDLNTGRAEQVADMRYPRYQANAVTMPDGQVFVTGGSPKSFLFNNTGAIVAPEMYNPATNTWTTLAPAARPRIYHSVAILLPDGRVWVGGGGQCGTCTVNESAAEIFTPPALLRNLPRPVIAAAPKTIGFGQRFTVSASVQNSQIKRFTLVRMSATTHSINTDQRLLEVGFSTGANGTYELTAPANGNLAPPGYYMLFAISQDGVYSQSSIVKVGA</sequence>
<dbReference type="InterPro" id="IPR013783">
    <property type="entry name" value="Ig-like_fold"/>
</dbReference>
<dbReference type="InterPro" id="IPR009880">
    <property type="entry name" value="Glyoxal_oxidase_N"/>
</dbReference>
<dbReference type="PROSITE" id="PS50231">
    <property type="entry name" value="RICIN_B_LECTIN"/>
    <property type="match status" value="1"/>
</dbReference>
<feature type="signal peptide" evidence="2">
    <location>
        <begin position="1"/>
        <end position="31"/>
    </location>
</feature>
<dbReference type="Pfam" id="PF07250">
    <property type="entry name" value="Glyoxal_oxid_N"/>
    <property type="match status" value="1"/>
</dbReference>
<reference evidence="4" key="1">
    <citation type="submission" date="2024-06" db="EMBL/GenBank/DDBJ databases">
        <authorList>
            <person name="Li S."/>
        </authorList>
    </citation>
    <scope>NUCLEOTIDE SEQUENCE</scope>
    <source>
        <strain evidence="4">SR10</strain>
    </source>
</reference>
<protein>
    <submittedName>
        <fullName evidence="4">Galactose oxidase-like domain-containing protein</fullName>
    </submittedName>
</protein>
<dbReference type="CDD" id="cd02851">
    <property type="entry name" value="E_set_GO_C"/>
    <property type="match status" value="1"/>
</dbReference>
<dbReference type="EMBL" id="CP159925">
    <property type="protein sequence ID" value="XCO76870.1"/>
    <property type="molecule type" value="Genomic_DNA"/>
</dbReference>
<gene>
    <name evidence="4" type="ORF">ABU614_08830</name>
</gene>
<dbReference type="SUPFAM" id="SSF50965">
    <property type="entry name" value="Galactose oxidase, central domain"/>
    <property type="match status" value="2"/>
</dbReference>
<dbReference type="CDD" id="cd00161">
    <property type="entry name" value="beta-trefoil_Ricin-like"/>
    <property type="match status" value="1"/>
</dbReference>
<dbReference type="SMART" id="SM00612">
    <property type="entry name" value="Kelch"/>
    <property type="match status" value="2"/>
</dbReference>
<keyword evidence="1 2" id="KW-0732">Signal</keyword>
<dbReference type="InterPro" id="IPR000772">
    <property type="entry name" value="Ricin_B_lectin"/>
</dbReference>
<dbReference type="SUPFAM" id="SSF50370">
    <property type="entry name" value="Ricin B-like lectins"/>
    <property type="match status" value="1"/>
</dbReference>
<evidence type="ECO:0000259" key="3">
    <source>
        <dbReference type="SMART" id="SM00458"/>
    </source>
</evidence>
<dbReference type="RefSeq" id="WP_363800143.1">
    <property type="nucleotide sequence ID" value="NZ_CP159925.1"/>
</dbReference>
<dbReference type="Gene3D" id="2.130.10.80">
    <property type="entry name" value="Galactose oxidase/kelch, beta-propeller"/>
    <property type="match status" value="1"/>
</dbReference>
<dbReference type="PANTHER" id="PTHR32208">
    <property type="entry name" value="SECRETED PROTEIN-RELATED"/>
    <property type="match status" value="1"/>
</dbReference>
<dbReference type="AlphaFoldDB" id="A0AAU8MWM6"/>
<dbReference type="Gene3D" id="2.60.40.10">
    <property type="entry name" value="Immunoglobulins"/>
    <property type="match status" value="1"/>
</dbReference>
<name>A0AAU8MWM6_9GAMM</name>
<organism evidence="4">
    <name type="scientific">Lysobacter firmicutimachus</name>
    <dbReference type="NCBI Taxonomy" id="1792846"/>
    <lineage>
        <taxon>Bacteria</taxon>
        <taxon>Pseudomonadati</taxon>
        <taxon>Pseudomonadota</taxon>
        <taxon>Gammaproteobacteria</taxon>
        <taxon>Lysobacterales</taxon>
        <taxon>Lysobacteraceae</taxon>
        <taxon>Lysobacter</taxon>
    </lineage>
</organism>
<dbReference type="Pfam" id="PF09118">
    <property type="entry name" value="GO-like_E_set"/>
    <property type="match status" value="1"/>
</dbReference>
<evidence type="ECO:0000256" key="2">
    <source>
        <dbReference type="SAM" id="SignalP"/>
    </source>
</evidence>
<proteinExistence type="predicted"/>
<dbReference type="SMART" id="SM00458">
    <property type="entry name" value="RICIN"/>
    <property type="match status" value="1"/>
</dbReference>
<dbReference type="PANTHER" id="PTHR32208:SF56">
    <property type="entry name" value="GALACTOSE OXIDASE-RELATED"/>
    <property type="match status" value="1"/>
</dbReference>
<evidence type="ECO:0000256" key="1">
    <source>
        <dbReference type="ARBA" id="ARBA00022729"/>
    </source>
</evidence>
<feature type="domain" description="Ricin B lectin" evidence="3">
    <location>
        <begin position="41"/>
        <end position="177"/>
    </location>
</feature>
<feature type="chain" id="PRO_5043997938" evidence="2">
    <location>
        <begin position="32"/>
        <end position="694"/>
    </location>
</feature>
<dbReference type="InterPro" id="IPR015202">
    <property type="entry name" value="GO-like_E_set"/>
</dbReference>
<dbReference type="Gene3D" id="2.80.10.50">
    <property type="match status" value="1"/>
</dbReference>
<evidence type="ECO:0000313" key="4">
    <source>
        <dbReference type="EMBL" id="XCO76870.1"/>
    </source>
</evidence>
<dbReference type="Pfam" id="PF00652">
    <property type="entry name" value="Ricin_B_lectin"/>
    <property type="match status" value="1"/>
</dbReference>
<dbReference type="SUPFAM" id="SSF81296">
    <property type="entry name" value="E set domains"/>
    <property type="match status" value="1"/>
</dbReference>
<dbReference type="InterPro" id="IPR006652">
    <property type="entry name" value="Kelch_1"/>
</dbReference>
<dbReference type="InterPro" id="IPR011043">
    <property type="entry name" value="Gal_Oxase/kelch_b-propeller"/>
</dbReference>
<dbReference type="InterPro" id="IPR035992">
    <property type="entry name" value="Ricin_B-like_lectins"/>
</dbReference>
<accession>A0AAU8MWM6</accession>
<dbReference type="InterPro" id="IPR014756">
    <property type="entry name" value="Ig_E-set"/>
</dbReference>
<dbReference type="InterPro" id="IPR037293">
    <property type="entry name" value="Gal_Oxidase_central_sf"/>
</dbReference>